<proteinExistence type="predicted"/>
<name>A0A0P6A7A7_9CRUS</name>
<protein>
    <submittedName>
        <fullName evidence="1">Uncharacterized protein</fullName>
    </submittedName>
</protein>
<dbReference type="EMBL" id="LRGB01000115">
    <property type="protein sequence ID" value="KZS20796.1"/>
    <property type="molecule type" value="Genomic_DNA"/>
</dbReference>
<gene>
    <name evidence="1" type="ORF">APZ42_012501</name>
</gene>
<evidence type="ECO:0000313" key="1">
    <source>
        <dbReference type="EMBL" id="KZS20796.1"/>
    </source>
</evidence>
<comment type="caution">
    <text evidence="1">The sequence shown here is derived from an EMBL/GenBank/DDBJ whole genome shotgun (WGS) entry which is preliminary data.</text>
</comment>
<reference evidence="1 2" key="1">
    <citation type="submission" date="2016-03" db="EMBL/GenBank/DDBJ databases">
        <title>EvidentialGene: Evidence-directed Construction of Genes on Genomes.</title>
        <authorList>
            <person name="Gilbert D.G."/>
            <person name="Choi J.-H."/>
            <person name="Mockaitis K."/>
            <person name="Colbourne J."/>
            <person name="Pfrender M."/>
        </authorList>
    </citation>
    <scope>NUCLEOTIDE SEQUENCE [LARGE SCALE GENOMIC DNA]</scope>
    <source>
        <strain evidence="1 2">Xinb3</strain>
        <tissue evidence="1">Complete organism</tissue>
    </source>
</reference>
<sequence>MWTTEWCIFGTHIPRFYHFCSNELHLLSIPHDSFLLPLPFLFYFSIRPRNGIIPCPISPHFGEHDTFERLAIVVEFQVLHCCSR</sequence>
<accession>A0A0P6A7A7</accession>
<organism evidence="1 2">
    <name type="scientific">Daphnia magna</name>
    <dbReference type="NCBI Taxonomy" id="35525"/>
    <lineage>
        <taxon>Eukaryota</taxon>
        <taxon>Metazoa</taxon>
        <taxon>Ecdysozoa</taxon>
        <taxon>Arthropoda</taxon>
        <taxon>Crustacea</taxon>
        <taxon>Branchiopoda</taxon>
        <taxon>Diplostraca</taxon>
        <taxon>Cladocera</taxon>
        <taxon>Anomopoda</taxon>
        <taxon>Daphniidae</taxon>
        <taxon>Daphnia</taxon>
    </lineage>
</organism>
<dbReference type="AlphaFoldDB" id="A0A0P6A7A7"/>
<keyword evidence="2" id="KW-1185">Reference proteome</keyword>
<evidence type="ECO:0000313" key="2">
    <source>
        <dbReference type="Proteomes" id="UP000076858"/>
    </source>
</evidence>
<dbReference type="Proteomes" id="UP000076858">
    <property type="component" value="Unassembled WGS sequence"/>
</dbReference>